<dbReference type="AlphaFoldDB" id="A0A1J0EJ09"/>
<reference evidence="3" key="1">
    <citation type="submission" date="2016-10" db="EMBL/GenBank/DDBJ databases">
        <title>Pseudomonas frederiksbergensis ERGS4:02 complete genome.</title>
        <authorList>
            <person name="Kumar R."/>
            <person name="Acharya V."/>
            <person name="Singh D."/>
        </authorList>
    </citation>
    <scope>NUCLEOTIDE SEQUENCE [LARGE SCALE GENOMIC DNA]</scope>
    <source>
        <strain evidence="3">ERGS4:02</strain>
    </source>
</reference>
<protein>
    <recommendedName>
        <fullName evidence="4">Protein GltF</fullName>
    </recommendedName>
</protein>
<dbReference type="Pfam" id="PF06551">
    <property type="entry name" value="DUF1120"/>
    <property type="match status" value="1"/>
</dbReference>
<dbReference type="OrthoDB" id="6602106at2"/>
<dbReference type="Proteomes" id="UP000182567">
    <property type="component" value="Chromosome"/>
</dbReference>
<sequence length="207" mass="21915">MNKTLNTLLGAMLLASSASAFAASSVDLTVTGLITPSACSPTLSNGGTVDYGKISVRDLKPDQPTSLPTQEVQLNVNCDAATLMALEAKDNREGSDFENDMLEFGLGLINGTEKLGAMELRLSSPVADGVPVRTIGSEDGGSTWYTERQLMRSNIISVADTSTVAPIPVQSFTSDLRISPRIAPTNQLTLNNEVSIDGSVTLTMRYL</sequence>
<organism evidence="2 3">
    <name type="scientific">Pseudomonas frederiksbergensis</name>
    <dbReference type="NCBI Taxonomy" id="104087"/>
    <lineage>
        <taxon>Bacteria</taxon>
        <taxon>Pseudomonadati</taxon>
        <taxon>Pseudomonadota</taxon>
        <taxon>Gammaproteobacteria</taxon>
        <taxon>Pseudomonadales</taxon>
        <taxon>Pseudomonadaceae</taxon>
        <taxon>Pseudomonas</taxon>
    </lineage>
</organism>
<gene>
    <name evidence="2" type="ORF">BLL42_08685</name>
</gene>
<feature type="signal peptide" evidence="1">
    <location>
        <begin position="1"/>
        <end position="22"/>
    </location>
</feature>
<proteinExistence type="predicted"/>
<dbReference type="InterPro" id="IPR010546">
    <property type="entry name" value="DUF1120"/>
</dbReference>
<evidence type="ECO:0000313" key="2">
    <source>
        <dbReference type="EMBL" id="APC15804.1"/>
    </source>
</evidence>
<evidence type="ECO:0000313" key="3">
    <source>
        <dbReference type="Proteomes" id="UP000182567"/>
    </source>
</evidence>
<dbReference type="RefSeq" id="WP_071551727.1">
    <property type="nucleotide sequence ID" value="NZ_CP017886.1"/>
</dbReference>
<name>A0A1J0EJ09_9PSED</name>
<dbReference type="EMBL" id="CP017886">
    <property type="protein sequence ID" value="APC15804.1"/>
    <property type="molecule type" value="Genomic_DNA"/>
</dbReference>
<dbReference type="GeneID" id="46908306"/>
<feature type="chain" id="PRO_5009610840" description="Protein GltF" evidence="1">
    <location>
        <begin position="23"/>
        <end position="207"/>
    </location>
</feature>
<accession>A0A1J0EJ09</accession>
<evidence type="ECO:0000256" key="1">
    <source>
        <dbReference type="SAM" id="SignalP"/>
    </source>
</evidence>
<keyword evidence="1" id="KW-0732">Signal</keyword>
<evidence type="ECO:0008006" key="4">
    <source>
        <dbReference type="Google" id="ProtNLM"/>
    </source>
</evidence>